<protein>
    <submittedName>
        <fullName evidence="1">Uncharacterized protein</fullName>
    </submittedName>
</protein>
<dbReference type="Proteomes" id="UP001165427">
    <property type="component" value="Unassembled WGS sequence"/>
</dbReference>
<accession>A0AA41R6N7</accession>
<proteinExistence type="predicted"/>
<reference evidence="1" key="1">
    <citation type="submission" date="2022-04" db="EMBL/GenBank/DDBJ databases">
        <title>Desulfatitalea alkaliphila sp. nov., a novel anaerobic sulfate-reducing bacterium isolated from terrestrial mud volcano, Taman Peninsula, Russia.</title>
        <authorList>
            <person name="Khomyakova M.A."/>
            <person name="Merkel A.Y."/>
            <person name="Slobodkin A.I."/>
        </authorList>
    </citation>
    <scope>NUCLEOTIDE SEQUENCE</scope>
    <source>
        <strain evidence="1">M08but</strain>
    </source>
</reference>
<keyword evidence="2" id="KW-1185">Reference proteome</keyword>
<dbReference type="AlphaFoldDB" id="A0AA41R6N7"/>
<organism evidence="1 2">
    <name type="scientific">Desulfatitalea alkaliphila</name>
    <dbReference type="NCBI Taxonomy" id="2929485"/>
    <lineage>
        <taxon>Bacteria</taxon>
        <taxon>Pseudomonadati</taxon>
        <taxon>Thermodesulfobacteriota</taxon>
        <taxon>Desulfobacteria</taxon>
        <taxon>Desulfobacterales</taxon>
        <taxon>Desulfosarcinaceae</taxon>
        <taxon>Desulfatitalea</taxon>
    </lineage>
</organism>
<dbReference type="EMBL" id="JALJRB010000022">
    <property type="protein sequence ID" value="MCJ8502210.1"/>
    <property type="molecule type" value="Genomic_DNA"/>
</dbReference>
<evidence type="ECO:0000313" key="2">
    <source>
        <dbReference type="Proteomes" id="UP001165427"/>
    </source>
</evidence>
<dbReference type="RefSeq" id="WP_246912584.1">
    <property type="nucleotide sequence ID" value="NZ_JALJRB010000022.1"/>
</dbReference>
<gene>
    <name evidence="1" type="ORF">MRX98_16620</name>
</gene>
<evidence type="ECO:0000313" key="1">
    <source>
        <dbReference type="EMBL" id="MCJ8502210.1"/>
    </source>
</evidence>
<sequence>MTFMDADLLYSDKLIAITEEDIFLYNYYFPTGKMKQVKIGDIQCITVLEPTLNNGKWRIHGTGNFKVWFPKDTDRSKRDRIFIARLKSQWVNIGFTVENGEAVENLLRSKHLIE</sequence>
<comment type="caution">
    <text evidence="1">The sequence shown here is derived from an EMBL/GenBank/DDBJ whole genome shotgun (WGS) entry which is preliminary data.</text>
</comment>
<name>A0AA41R6N7_9BACT</name>